<dbReference type="InterPro" id="IPR002350">
    <property type="entry name" value="Kazal_dom"/>
</dbReference>
<name>A0A7R8W5F4_9CRUS</name>
<keyword evidence="3" id="KW-0509">mRNA transport</keyword>
<evidence type="ECO:0000256" key="3">
    <source>
        <dbReference type="ARBA" id="ARBA00022816"/>
    </source>
</evidence>
<dbReference type="Gene3D" id="3.30.60.30">
    <property type="match status" value="1"/>
</dbReference>
<sequence>MVPPVLIIRGLGSVFPSEVVKKEISTEQHRLLKSLQFFTKPKKLDLSDIKKTLNIKEKQATFIQKCSKFLDLDEQQALELFSEYLTEEFEGSKATLKYLLDYDHREQELLQDIFFFWQHQILGLVSTLKHILAFSDQRWEHPYHDLYMWACGEWFTDSDEFLEAMLSQITCVIALMKSEPQRIGDSLGEGGCLRLLRILLRIQVELLAAMFLRLCLTFEQKGANLPSGKSEGNTTSKRFQKTVEAFQHHGWDARHPLHRYSSDKQCADLMEDIATLQNAVLLQMVHAGRTQEPLFVLSAAQEAVLSNLPLHPPNSMSLLVSLASNFQRTGKLNEILAQSLGRLNPIGQLTSILRKPSFEPSSPLGSHLHRLCFDVVHQLLCCFNEESIATPDQFWALVATLVRAEGASSLPVLQVIVEGVLRSLPASFCFCLNLLTAMVESDPDTKEMALCLLQDSPVSLVVLRNALLRCESLSVDEAIAVVTCVRAVLQNSDLSQLPKNIRKEFFSGLLLVYDKFLCYSDPCALMISQCLRGLSLPYAPGETSSFAWEVLGSPHSLDLPSTSQSGVPSTRLTRFISEAECTAGTYHVTEAFLELVLAAVERCPLAPTLLTSVFYVLEKIIPNFTTWHYTSSGVVFRIGHLSFRILEAVLDVSSGCADQCLQRFLNGMAEETMFSILSTPERSFTAALETQSNLEKGNGVDLIYLTRLALACLLKTLEKLSDRDPGHARQWVASQKRNLVLTVASHLGHRMDPRLPTLALKTLRLLAQISPMSILASLGSRADVICPLFLLRLSFVTEDIPLRKEALLFLATCVSAQPGLFDHLTREKQAGTGDALSISVQFLKSGTPKPLVLACLQLMQALWELPNQTALQRLRRKAGLWNDLVSSTIKCSSGPGFRVLALELHYLETGNPLAGISPKDSPNEEFLDCLKKFLEPEKGGLIVWSSKISRLLPSLIEEPSNRKRLADDEQLYLDWRALVMALVKKGTGTKREVPSQLKTELGKLVLTLLKEQTGANKYPALIASLAEVYLLMVNHWGSSGVLPSSQDLGFLLDSLSHSSCGPTFLLAKDRILSLTLQLQKSDPALPLPVDSIGSILHFCLMSLPNSGDDIVERPARLSLRIIGTMLNSSSASALTLVMTRKEVLQSCIQASSFCLKNEVHPALLRSLLDVLLRLSTVIPDELLTHHELESSVLLTPFPGRQKTTSVLPTDDDQWINSLTLATQLTSSLLQRFGSLFLSTAASFVSIHSDHALASDPASRSAFLQLLTRLHQKHYATWALHSPEALQTSVYQVSALTSSLIGIFSHSSSPSSTDVMPLPDALTFLMQCSPSLTSLFTSPDQIDWEALTPLCSPSLTEKTHHSSLYDRSPLWFSELGQNNEVLTPLTLGNLVAAATAAMRLLTKHSTIVPQSLQVSVLEGSLTLLLAQGAYFLVLGAKRTLGSPTQPSADDSSSREIQQLKRELNTEVNIVTSFEGFNMDQFTVFFVFGSLLVLHMASGSWVQNSVAGVCDYSKCSSIFSPVCGSDGRTYSNGSYLYMARRCSNPALYIVNRGPCGRNDAMSGNPCALANCGPHRMCIVKRDPCYRYPCPQPRACCVRRSFYGRF</sequence>
<dbReference type="SMART" id="SM00280">
    <property type="entry name" value="KAZAL"/>
    <property type="match status" value="1"/>
</dbReference>
<reference evidence="8" key="1">
    <citation type="submission" date="2020-11" db="EMBL/GenBank/DDBJ databases">
        <authorList>
            <person name="Tran Van P."/>
        </authorList>
    </citation>
    <scope>NUCLEOTIDE SEQUENCE</scope>
</reference>
<keyword evidence="5" id="KW-0811">Translocation</keyword>
<evidence type="ECO:0000256" key="5">
    <source>
        <dbReference type="ARBA" id="ARBA00023010"/>
    </source>
</evidence>
<comment type="subcellular location">
    <subcellularLocation>
        <location evidence="1">Nucleus</location>
        <location evidence="1">Nuclear pore complex</location>
    </subcellularLocation>
</comment>
<protein>
    <submittedName>
        <fullName evidence="8">Uncharacterized protein</fullName>
    </submittedName>
</protein>
<dbReference type="GO" id="GO:0051028">
    <property type="term" value="P:mRNA transport"/>
    <property type="evidence" value="ECO:0007669"/>
    <property type="project" value="UniProtKB-KW"/>
</dbReference>
<dbReference type="GO" id="GO:0006606">
    <property type="term" value="P:protein import into nucleus"/>
    <property type="evidence" value="ECO:0007669"/>
    <property type="project" value="TreeGrafter"/>
</dbReference>
<dbReference type="Pfam" id="PF21093">
    <property type="entry name" value="Nup188_N-subdom_III"/>
    <property type="match status" value="1"/>
</dbReference>
<dbReference type="GO" id="GO:0044611">
    <property type="term" value="C:nuclear pore inner ring"/>
    <property type="evidence" value="ECO:0007669"/>
    <property type="project" value="TreeGrafter"/>
</dbReference>
<dbReference type="InterPro" id="IPR048883">
    <property type="entry name" value="Nup188_N-subdom_III"/>
</dbReference>
<evidence type="ECO:0000256" key="4">
    <source>
        <dbReference type="ARBA" id="ARBA00022927"/>
    </source>
</evidence>
<proteinExistence type="predicted"/>
<evidence type="ECO:0000256" key="7">
    <source>
        <dbReference type="ARBA" id="ARBA00023242"/>
    </source>
</evidence>
<organism evidence="8">
    <name type="scientific">Cyprideis torosa</name>
    <dbReference type="NCBI Taxonomy" id="163714"/>
    <lineage>
        <taxon>Eukaryota</taxon>
        <taxon>Metazoa</taxon>
        <taxon>Ecdysozoa</taxon>
        <taxon>Arthropoda</taxon>
        <taxon>Crustacea</taxon>
        <taxon>Oligostraca</taxon>
        <taxon>Ostracoda</taxon>
        <taxon>Podocopa</taxon>
        <taxon>Podocopida</taxon>
        <taxon>Cytherocopina</taxon>
        <taxon>Cytheroidea</taxon>
        <taxon>Cytherideidae</taxon>
        <taxon>Cyprideis</taxon>
    </lineage>
</organism>
<keyword evidence="6" id="KW-0906">Nuclear pore complex</keyword>
<dbReference type="PROSITE" id="PS51465">
    <property type="entry name" value="KAZAL_2"/>
    <property type="match status" value="1"/>
</dbReference>
<dbReference type="GO" id="GO:0006405">
    <property type="term" value="P:RNA export from nucleus"/>
    <property type="evidence" value="ECO:0007669"/>
    <property type="project" value="TreeGrafter"/>
</dbReference>
<accession>A0A7R8W5F4</accession>
<keyword evidence="7" id="KW-0539">Nucleus</keyword>
<dbReference type="InterPro" id="IPR044840">
    <property type="entry name" value="Nup188"/>
</dbReference>
<dbReference type="OrthoDB" id="328123at2759"/>
<dbReference type="CDD" id="cd00104">
    <property type="entry name" value="KAZAL_FS"/>
    <property type="match status" value="1"/>
</dbReference>
<dbReference type="EMBL" id="OB660297">
    <property type="protein sequence ID" value="CAD7224041.1"/>
    <property type="molecule type" value="Genomic_DNA"/>
</dbReference>
<dbReference type="PANTHER" id="PTHR31431:SF1">
    <property type="entry name" value="NUCLEOPORIN NUP188"/>
    <property type="match status" value="1"/>
</dbReference>
<dbReference type="SUPFAM" id="SSF100895">
    <property type="entry name" value="Kazal-type serine protease inhibitors"/>
    <property type="match status" value="1"/>
</dbReference>
<evidence type="ECO:0000256" key="1">
    <source>
        <dbReference type="ARBA" id="ARBA00004567"/>
    </source>
</evidence>
<dbReference type="GO" id="GO:0017056">
    <property type="term" value="F:structural constituent of nuclear pore"/>
    <property type="evidence" value="ECO:0007669"/>
    <property type="project" value="InterPro"/>
</dbReference>
<keyword evidence="4" id="KW-0653">Protein transport</keyword>
<evidence type="ECO:0000256" key="6">
    <source>
        <dbReference type="ARBA" id="ARBA00023132"/>
    </source>
</evidence>
<keyword evidence="2" id="KW-0813">Transport</keyword>
<gene>
    <name evidence="8" type="ORF">CTOB1V02_LOCUS2011</name>
</gene>
<dbReference type="InterPro" id="IPR036058">
    <property type="entry name" value="Kazal_dom_sf"/>
</dbReference>
<evidence type="ECO:0000313" key="8">
    <source>
        <dbReference type="EMBL" id="CAD7224041.1"/>
    </source>
</evidence>
<dbReference type="PANTHER" id="PTHR31431">
    <property type="entry name" value="NUCLEOPORIN NUP188 HOMOLOG"/>
    <property type="match status" value="1"/>
</dbReference>
<evidence type="ECO:0000256" key="2">
    <source>
        <dbReference type="ARBA" id="ARBA00022448"/>
    </source>
</evidence>
<dbReference type="Pfam" id="PF00050">
    <property type="entry name" value="Kazal_1"/>
    <property type="match status" value="1"/>
</dbReference>